<name>A0A7W9GYB6_9ACTN</name>
<dbReference type="EMBL" id="JACHNE010000001">
    <property type="protein sequence ID" value="MBB5792270.1"/>
    <property type="molecule type" value="Genomic_DNA"/>
</dbReference>
<proteinExistence type="predicted"/>
<evidence type="ECO:0000313" key="3">
    <source>
        <dbReference type="Proteomes" id="UP000590647"/>
    </source>
</evidence>
<feature type="region of interest" description="Disordered" evidence="1">
    <location>
        <begin position="74"/>
        <end position="93"/>
    </location>
</feature>
<accession>A0A7W9GYB6</accession>
<evidence type="ECO:0000256" key="1">
    <source>
        <dbReference type="SAM" id="MobiDB-lite"/>
    </source>
</evidence>
<protein>
    <submittedName>
        <fullName evidence="2">Uncharacterized protein</fullName>
    </submittedName>
</protein>
<dbReference type="RefSeq" id="WP_184979779.1">
    <property type="nucleotide sequence ID" value="NZ_JACHNE010000001.1"/>
</dbReference>
<evidence type="ECO:0000313" key="2">
    <source>
        <dbReference type="EMBL" id="MBB5792270.1"/>
    </source>
</evidence>
<organism evidence="2 3">
    <name type="scientific">Streptomyces caelestis</name>
    <dbReference type="NCBI Taxonomy" id="36816"/>
    <lineage>
        <taxon>Bacteria</taxon>
        <taxon>Bacillati</taxon>
        <taxon>Actinomycetota</taxon>
        <taxon>Actinomycetes</taxon>
        <taxon>Kitasatosporales</taxon>
        <taxon>Streptomycetaceae</taxon>
        <taxon>Streptomyces</taxon>
    </lineage>
</organism>
<dbReference type="AlphaFoldDB" id="A0A7W9GYB6"/>
<dbReference type="Proteomes" id="UP000590647">
    <property type="component" value="Unassembled WGS sequence"/>
</dbReference>
<reference evidence="2 3" key="1">
    <citation type="submission" date="2020-08" db="EMBL/GenBank/DDBJ databases">
        <title>Sequencing the genomes of 1000 actinobacteria strains.</title>
        <authorList>
            <person name="Klenk H.-P."/>
        </authorList>
    </citation>
    <scope>NUCLEOTIDE SEQUENCE [LARGE SCALE GENOMIC DNA]</scope>
    <source>
        <strain evidence="2 3">DSM 40084</strain>
    </source>
</reference>
<gene>
    <name evidence="2" type="ORF">HDA41_000234</name>
</gene>
<sequence>MSIAALVEAVEQARRQYTRRRIDETLDRFRAGQVGTDRPTERWRVSVGGRDGCRPQQRVVGAYRLARAQGPHVTPAHRHLIGGTAHPGLTGRI</sequence>
<comment type="caution">
    <text evidence="2">The sequence shown here is derived from an EMBL/GenBank/DDBJ whole genome shotgun (WGS) entry which is preliminary data.</text>
</comment>
<keyword evidence="3" id="KW-1185">Reference proteome</keyword>